<reference evidence="7" key="1">
    <citation type="submission" date="2014-08" db="EMBL/GenBank/DDBJ databases">
        <title>Complete genome sequence of Streptomyces lividans TK24.</title>
        <authorList>
            <consortium name="StrepSynth"/>
            <person name="Ruckert C."/>
            <person name="Fridjonson O.H."/>
            <person name="Lambert C."/>
            <person name="van Wezel G.P."/>
            <person name="Bernaerts K."/>
            <person name="Anne J."/>
            <person name="Economou A."/>
            <person name="Kalinowski J."/>
        </authorList>
    </citation>
    <scope>NUCLEOTIDE SEQUENCE [LARGE SCALE GENOMIC DNA]</scope>
    <source>
        <strain evidence="7">TK24</strain>
    </source>
</reference>
<dbReference type="PANTHER" id="PTHR46233:SF3">
    <property type="entry name" value="HYDROXYACYLGLUTATHIONE HYDROLASE GLOC"/>
    <property type="match status" value="1"/>
</dbReference>
<accession>A0ABM5R9K9</accession>
<dbReference type="Proteomes" id="UP000028682">
    <property type="component" value="Chromosome"/>
</dbReference>
<dbReference type="InterPro" id="IPR036866">
    <property type="entry name" value="RibonucZ/Hydroxyglut_hydro"/>
</dbReference>
<sequence>MGATRSQAHPYRPKRRTIVLIAGFPAGAWGTNCYLVAPAAGEECVIIDPGHQAAPGVEEAIRKHRLKPVAVVLTHGHIDHVASVVPVCGAHDVPAWIHPEDRFMMSDPEKGIGRSIGMPLMGELTVGEPDDVKELTDGARLALAGLELTVAHAPGHTKGSVTFGLPEAADIPPVMFSGDLLFAGSIGRTDFPGGSMDDMLESLARVCLPLDDSTVVLSGHGPQTTIGQERATNPYLRQVAAGQGAPDAPRRGM</sequence>
<proteinExistence type="predicted"/>
<evidence type="ECO:0000256" key="4">
    <source>
        <dbReference type="ARBA" id="ARBA00022833"/>
    </source>
</evidence>
<dbReference type="PANTHER" id="PTHR46233">
    <property type="entry name" value="HYDROXYACYLGLUTATHIONE HYDROLASE GLOC"/>
    <property type="match status" value="1"/>
</dbReference>
<evidence type="ECO:0000313" key="6">
    <source>
        <dbReference type="EMBL" id="AIJ16937.2"/>
    </source>
</evidence>
<dbReference type="CDD" id="cd06262">
    <property type="entry name" value="metallo-hydrolase-like_MBL-fold"/>
    <property type="match status" value="1"/>
</dbReference>
<feature type="domain" description="Metallo-beta-lactamase" evidence="5">
    <location>
        <begin position="30"/>
        <end position="220"/>
    </location>
</feature>
<evidence type="ECO:0000259" key="5">
    <source>
        <dbReference type="SMART" id="SM00849"/>
    </source>
</evidence>
<keyword evidence="2" id="KW-0479">Metal-binding</keyword>
<organism evidence="6 7">
    <name type="scientific">Streptomyces lividans TK24</name>
    <dbReference type="NCBI Taxonomy" id="457428"/>
    <lineage>
        <taxon>Bacteria</taxon>
        <taxon>Bacillati</taxon>
        <taxon>Actinomycetota</taxon>
        <taxon>Actinomycetes</taxon>
        <taxon>Kitasatosporales</taxon>
        <taxon>Streptomycetaceae</taxon>
        <taxon>Streptomyces</taxon>
    </lineage>
</organism>
<keyword evidence="3 6" id="KW-0378">Hydrolase</keyword>
<dbReference type="InterPro" id="IPR051453">
    <property type="entry name" value="MBL_Glyoxalase_II"/>
</dbReference>
<dbReference type="InterPro" id="IPR001279">
    <property type="entry name" value="Metallo-B-lactamas"/>
</dbReference>
<keyword evidence="7" id="KW-1185">Reference proteome</keyword>
<dbReference type="Pfam" id="PF00753">
    <property type="entry name" value="Lactamase_B"/>
    <property type="match status" value="1"/>
</dbReference>
<evidence type="ECO:0000256" key="2">
    <source>
        <dbReference type="ARBA" id="ARBA00022723"/>
    </source>
</evidence>
<dbReference type="GO" id="GO:0016787">
    <property type="term" value="F:hydrolase activity"/>
    <property type="evidence" value="ECO:0007669"/>
    <property type="project" value="UniProtKB-KW"/>
</dbReference>
<dbReference type="Gene3D" id="3.60.15.10">
    <property type="entry name" value="Ribonuclease Z/Hydroxyacylglutathione hydrolase-like"/>
    <property type="match status" value="1"/>
</dbReference>
<gene>
    <name evidence="6" type="ORF">SLIV_30225</name>
</gene>
<dbReference type="SUPFAM" id="SSF56281">
    <property type="entry name" value="Metallo-hydrolase/oxidoreductase"/>
    <property type="match status" value="1"/>
</dbReference>
<keyword evidence="4" id="KW-0862">Zinc</keyword>
<dbReference type="EMBL" id="CP009124">
    <property type="protein sequence ID" value="AIJ16937.2"/>
    <property type="molecule type" value="Genomic_DNA"/>
</dbReference>
<comment type="cofactor">
    <cofactor evidence="1">
        <name>Zn(2+)</name>
        <dbReference type="ChEBI" id="CHEBI:29105"/>
    </cofactor>
</comment>
<protein>
    <submittedName>
        <fullName evidence="6">Hydrolase</fullName>
    </submittedName>
</protein>
<dbReference type="SMART" id="SM00849">
    <property type="entry name" value="Lactamase_B"/>
    <property type="match status" value="1"/>
</dbReference>
<evidence type="ECO:0000256" key="3">
    <source>
        <dbReference type="ARBA" id="ARBA00022801"/>
    </source>
</evidence>
<evidence type="ECO:0000256" key="1">
    <source>
        <dbReference type="ARBA" id="ARBA00001947"/>
    </source>
</evidence>
<evidence type="ECO:0000313" key="7">
    <source>
        <dbReference type="Proteomes" id="UP000028682"/>
    </source>
</evidence>
<name>A0ABM5R9K9_STRLI</name>